<dbReference type="PANTHER" id="PTHR30046:SF0">
    <property type="entry name" value="FLAGELLAR M-RING PROTEIN"/>
    <property type="match status" value="1"/>
</dbReference>
<name>A0ABV9KHA7_9RHOB</name>
<comment type="subcellular location">
    <subcellularLocation>
        <location evidence="1 9">Bacterial flagellum basal body</location>
    </subcellularLocation>
    <subcellularLocation>
        <location evidence="2">Cell membrane</location>
        <topology evidence="2">Multi-pass membrane protein</topology>
    </subcellularLocation>
</comment>
<evidence type="ECO:0000256" key="8">
    <source>
        <dbReference type="ARBA" id="ARBA00023143"/>
    </source>
</evidence>
<evidence type="ECO:0000256" key="6">
    <source>
        <dbReference type="ARBA" id="ARBA00022989"/>
    </source>
</evidence>
<dbReference type="Proteomes" id="UP001595973">
    <property type="component" value="Unassembled WGS sequence"/>
</dbReference>
<evidence type="ECO:0000259" key="12">
    <source>
        <dbReference type="Pfam" id="PF01514"/>
    </source>
</evidence>
<dbReference type="NCBIfam" id="TIGR00206">
    <property type="entry name" value="fliF"/>
    <property type="match status" value="1"/>
</dbReference>
<evidence type="ECO:0000256" key="9">
    <source>
        <dbReference type="PIRNR" id="PIRNR004862"/>
    </source>
</evidence>
<dbReference type="Pfam" id="PF08345">
    <property type="entry name" value="YscJ_FliF_C"/>
    <property type="match status" value="1"/>
</dbReference>
<evidence type="ECO:0000256" key="7">
    <source>
        <dbReference type="ARBA" id="ARBA00023136"/>
    </source>
</evidence>
<reference evidence="15" key="1">
    <citation type="journal article" date="2019" name="Int. J. Syst. Evol. Microbiol.">
        <title>The Global Catalogue of Microorganisms (GCM) 10K type strain sequencing project: providing services to taxonomists for standard genome sequencing and annotation.</title>
        <authorList>
            <consortium name="The Broad Institute Genomics Platform"/>
            <consortium name="The Broad Institute Genome Sequencing Center for Infectious Disease"/>
            <person name="Wu L."/>
            <person name="Ma J."/>
        </authorList>
    </citation>
    <scope>NUCLEOTIDE SEQUENCE [LARGE SCALE GENOMIC DNA]</scope>
    <source>
        <strain evidence="15">CGMCC 4.7283</strain>
    </source>
</reference>
<evidence type="ECO:0000256" key="4">
    <source>
        <dbReference type="ARBA" id="ARBA00022475"/>
    </source>
</evidence>
<protein>
    <recommendedName>
        <fullName evidence="9">Flagellar M-ring protein</fullName>
    </recommendedName>
</protein>
<proteinExistence type="inferred from homology"/>
<dbReference type="InterPro" id="IPR006182">
    <property type="entry name" value="FliF_N_dom"/>
</dbReference>
<feature type="region of interest" description="Disordered" evidence="10">
    <location>
        <begin position="278"/>
        <end position="328"/>
    </location>
</feature>
<keyword evidence="7 11" id="KW-0472">Membrane</keyword>
<dbReference type="InterPro" id="IPR043427">
    <property type="entry name" value="YscJ/FliF"/>
</dbReference>
<keyword evidence="14" id="KW-0969">Cilium</keyword>
<dbReference type="InterPro" id="IPR045851">
    <property type="entry name" value="AMP-bd_C_sf"/>
</dbReference>
<keyword evidence="15" id="KW-1185">Reference proteome</keyword>
<dbReference type="EMBL" id="JBHSGI010000015">
    <property type="protein sequence ID" value="MFC4669542.1"/>
    <property type="molecule type" value="Genomic_DNA"/>
</dbReference>
<dbReference type="InterPro" id="IPR000067">
    <property type="entry name" value="FlgMring_FliF"/>
</dbReference>
<dbReference type="RefSeq" id="WP_380717971.1">
    <property type="nucleotide sequence ID" value="NZ_JBHSGI010000015.1"/>
</dbReference>
<dbReference type="Pfam" id="PF01514">
    <property type="entry name" value="YscJ_FliF"/>
    <property type="match status" value="1"/>
</dbReference>
<evidence type="ECO:0000256" key="1">
    <source>
        <dbReference type="ARBA" id="ARBA00004117"/>
    </source>
</evidence>
<keyword evidence="14" id="KW-0966">Cell projection</keyword>
<keyword evidence="5 11" id="KW-0812">Transmembrane</keyword>
<dbReference type="InterPro" id="IPR013556">
    <property type="entry name" value="Flag_M-ring_C"/>
</dbReference>
<feature type="domain" description="Flagellar M-ring C-terminal" evidence="13">
    <location>
        <begin position="244"/>
        <end position="408"/>
    </location>
</feature>
<feature type="domain" description="Flagellar M-ring N-terminal" evidence="12">
    <location>
        <begin position="39"/>
        <end position="211"/>
    </location>
</feature>
<comment type="similarity">
    <text evidence="3 9">Belongs to the FliF family.</text>
</comment>
<gene>
    <name evidence="14" type="primary">fliF</name>
    <name evidence="14" type="ORF">ACFO5X_13350</name>
</gene>
<feature type="transmembrane region" description="Helical" evidence="11">
    <location>
        <begin position="12"/>
        <end position="34"/>
    </location>
</feature>
<dbReference type="PIRSF" id="PIRSF004862">
    <property type="entry name" value="FliF"/>
    <property type="match status" value="1"/>
</dbReference>
<keyword evidence="4" id="KW-1003">Cell membrane</keyword>
<keyword evidence="6 11" id="KW-1133">Transmembrane helix</keyword>
<organism evidence="14 15">
    <name type="scientific">Seohaeicola nanhaiensis</name>
    <dbReference type="NCBI Taxonomy" id="1387282"/>
    <lineage>
        <taxon>Bacteria</taxon>
        <taxon>Pseudomonadati</taxon>
        <taxon>Pseudomonadota</taxon>
        <taxon>Alphaproteobacteria</taxon>
        <taxon>Rhodobacterales</taxon>
        <taxon>Roseobacteraceae</taxon>
        <taxon>Seohaeicola</taxon>
    </lineage>
</organism>
<keyword evidence="8 9" id="KW-0975">Bacterial flagellum</keyword>
<comment type="function">
    <text evidence="9">The M ring may be actively involved in energy transduction.</text>
</comment>
<feature type="compositionally biased region" description="Basic and acidic residues" evidence="10">
    <location>
        <begin position="287"/>
        <end position="296"/>
    </location>
</feature>
<dbReference type="Gene3D" id="3.30.300.30">
    <property type="match status" value="1"/>
</dbReference>
<evidence type="ECO:0000313" key="15">
    <source>
        <dbReference type="Proteomes" id="UP001595973"/>
    </source>
</evidence>
<evidence type="ECO:0000313" key="14">
    <source>
        <dbReference type="EMBL" id="MFC4669542.1"/>
    </source>
</evidence>
<evidence type="ECO:0000256" key="11">
    <source>
        <dbReference type="SAM" id="Phobius"/>
    </source>
</evidence>
<dbReference type="PANTHER" id="PTHR30046">
    <property type="entry name" value="FLAGELLAR M-RING PROTEIN"/>
    <property type="match status" value="1"/>
</dbReference>
<evidence type="ECO:0000256" key="5">
    <source>
        <dbReference type="ARBA" id="ARBA00022692"/>
    </source>
</evidence>
<dbReference type="PRINTS" id="PR01009">
    <property type="entry name" value="FLGMRINGFLIF"/>
</dbReference>
<evidence type="ECO:0000256" key="2">
    <source>
        <dbReference type="ARBA" id="ARBA00004651"/>
    </source>
</evidence>
<evidence type="ECO:0000259" key="13">
    <source>
        <dbReference type="Pfam" id="PF08345"/>
    </source>
</evidence>
<evidence type="ECO:0000256" key="10">
    <source>
        <dbReference type="SAM" id="MobiDB-lite"/>
    </source>
</evidence>
<sequence length="568" mass="59920">MNALLRNLASLGQLRLALLGLSGGALLLIFFFGLRAVMQPEFVQLYGGLSPAAASNVLDTLEQEGIRVQLGDSGATVSVPKESLARARMALADKGLPGDGTPGWELFDESGGLGMNSFLQRVNRLRALEGELARSIQTIDGVTAARVHLVLPEREAFSRDRPEPTASVIVRGSASRAIGLRQARSIRALVAAAVPDMSANKVIVLSADGETILGEAADGGGDVSIQSVKVGIEERMSQSISQILSARVGAGNVRVQVSADLETERQIIRQQSFDPAQRVVRSTETSEENREDRDLAAGEVGVNGNIPPELADGAPADGGSKNSSERTREVVNYEIGKTESEVVREPGDIKRLSVAVLVNGIYNVADNGTVSYEERAPEELARLEELIKSAVGFDAERGDSVSVDSLRFVDYSMDVGEPAGPGLGQLLSDNFASILRGVLALALTGTILAVGVRPLMKQMGEISTERQLAVAAEAADGPKMLAGGAEGGVPQVQGGTASPTVMVEHSAGAQAPSAVHRYTPTRAHQELVNLASVQGGVQRGWIETVSDTIETQPEESLRVVKSWLAEEV</sequence>
<comment type="caution">
    <text evidence="14">The sequence shown here is derived from an EMBL/GenBank/DDBJ whole genome shotgun (WGS) entry which is preliminary data.</text>
</comment>
<accession>A0ABV9KHA7</accession>
<evidence type="ECO:0000256" key="3">
    <source>
        <dbReference type="ARBA" id="ARBA00007971"/>
    </source>
</evidence>
<keyword evidence="14" id="KW-0282">Flagellum</keyword>